<feature type="region of interest" description="Disordered" evidence="1">
    <location>
        <begin position="153"/>
        <end position="203"/>
    </location>
</feature>
<gene>
    <name evidence="2" type="ORF">QJS10_CPB13g00746</name>
</gene>
<evidence type="ECO:0000313" key="2">
    <source>
        <dbReference type="EMBL" id="KAK1300908.1"/>
    </source>
</evidence>
<dbReference type="EMBL" id="JAUJYO010000013">
    <property type="protein sequence ID" value="KAK1300908.1"/>
    <property type="molecule type" value="Genomic_DNA"/>
</dbReference>
<evidence type="ECO:0000313" key="3">
    <source>
        <dbReference type="Proteomes" id="UP001180020"/>
    </source>
</evidence>
<reference evidence="2" key="2">
    <citation type="submission" date="2023-06" db="EMBL/GenBank/DDBJ databases">
        <authorList>
            <person name="Ma L."/>
            <person name="Liu K.-W."/>
            <person name="Li Z."/>
            <person name="Hsiao Y.-Y."/>
            <person name="Qi Y."/>
            <person name="Fu T."/>
            <person name="Tang G."/>
            <person name="Zhang D."/>
            <person name="Sun W.-H."/>
            <person name="Liu D.-K."/>
            <person name="Li Y."/>
            <person name="Chen G.-Z."/>
            <person name="Liu X.-D."/>
            <person name="Liao X.-Y."/>
            <person name="Jiang Y.-T."/>
            <person name="Yu X."/>
            <person name="Hao Y."/>
            <person name="Huang J."/>
            <person name="Zhao X.-W."/>
            <person name="Ke S."/>
            <person name="Chen Y.-Y."/>
            <person name="Wu W.-L."/>
            <person name="Hsu J.-L."/>
            <person name="Lin Y.-F."/>
            <person name="Huang M.-D."/>
            <person name="Li C.-Y."/>
            <person name="Huang L."/>
            <person name="Wang Z.-W."/>
            <person name="Zhao X."/>
            <person name="Zhong W.-Y."/>
            <person name="Peng D.-H."/>
            <person name="Ahmad S."/>
            <person name="Lan S."/>
            <person name="Zhang J.-S."/>
            <person name="Tsai W.-C."/>
            <person name="Van De Peer Y."/>
            <person name="Liu Z.-J."/>
        </authorList>
    </citation>
    <scope>NUCLEOTIDE SEQUENCE</scope>
    <source>
        <strain evidence="2">CP</strain>
        <tissue evidence="2">Leaves</tissue>
    </source>
</reference>
<evidence type="ECO:0000256" key="1">
    <source>
        <dbReference type="SAM" id="MobiDB-lite"/>
    </source>
</evidence>
<reference evidence="2" key="1">
    <citation type="journal article" date="2023" name="Nat. Commun.">
        <title>Diploid and tetraploid genomes of Acorus and the evolution of monocots.</title>
        <authorList>
            <person name="Ma L."/>
            <person name="Liu K.W."/>
            <person name="Li Z."/>
            <person name="Hsiao Y.Y."/>
            <person name="Qi Y."/>
            <person name="Fu T."/>
            <person name="Tang G.D."/>
            <person name="Zhang D."/>
            <person name="Sun W.H."/>
            <person name="Liu D.K."/>
            <person name="Li Y."/>
            <person name="Chen G.Z."/>
            <person name="Liu X.D."/>
            <person name="Liao X.Y."/>
            <person name="Jiang Y.T."/>
            <person name="Yu X."/>
            <person name="Hao Y."/>
            <person name="Huang J."/>
            <person name="Zhao X.W."/>
            <person name="Ke S."/>
            <person name="Chen Y.Y."/>
            <person name="Wu W.L."/>
            <person name="Hsu J.L."/>
            <person name="Lin Y.F."/>
            <person name="Huang M.D."/>
            <person name="Li C.Y."/>
            <person name="Huang L."/>
            <person name="Wang Z.W."/>
            <person name="Zhao X."/>
            <person name="Zhong W.Y."/>
            <person name="Peng D.H."/>
            <person name="Ahmad S."/>
            <person name="Lan S."/>
            <person name="Zhang J.S."/>
            <person name="Tsai W.C."/>
            <person name="Van de Peer Y."/>
            <person name="Liu Z.J."/>
        </authorList>
    </citation>
    <scope>NUCLEOTIDE SEQUENCE</scope>
    <source>
        <strain evidence="2">CP</strain>
    </source>
</reference>
<sequence length="203" mass="21691">MVAPVVAHTRAVRRDERVVVVRVGVREARQFYELALSNVEELDVPELAPGPPRRDCHVLPLPRWRRGRGECVHPRRRDPLDRPPRIELRAVHAPPPVAAAPVEIKRRIRLPARPPAALDDLHPPRPVGRPEHVDVRGELLHLTIPTCLAGGGDGGPFTGGRDGGAKVGDTHRSQAAGLAGAEMGGVDSGPAVAGGGEGSRVET</sequence>
<proteinExistence type="predicted"/>
<feature type="compositionally biased region" description="Gly residues" evidence="1">
    <location>
        <begin position="182"/>
        <end position="203"/>
    </location>
</feature>
<name>A0AAV9DKU3_ACOCL</name>
<organism evidence="2 3">
    <name type="scientific">Acorus calamus</name>
    <name type="common">Sweet flag</name>
    <dbReference type="NCBI Taxonomy" id="4465"/>
    <lineage>
        <taxon>Eukaryota</taxon>
        <taxon>Viridiplantae</taxon>
        <taxon>Streptophyta</taxon>
        <taxon>Embryophyta</taxon>
        <taxon>Tracheophyta</taxon>
        <taxon>Spermatophyta</taxon>
        <taxon>Magnoliopsida</taxon>
        <taxon>Liliopsida</taxon>
        <taxon>Acoraceae</taxon>
        <taxon>Acorus</taxon>
    </lineage>
</organism>
<feature type="compositionally biased region" description="Gly residues" evidence="1">
    <location>
        <begin position="153"/>
        <end position="166"/>
    </location>
</feature>
<comment type="caution">
    <text evidence="2">The sequence shown here is derived from an EMBL/GenBank/DDBJ whole genome shotgun (WGS) entry which is preliminary data.</text>
</comment>
<protein>
    <submittedName>
        <fullName evidence="2">Uncharacterized protein</fullName>
    </submittedName>
</protein>
<keyword evidence="3" id="KW-1185">Reference proteome</keyword>
<accession>A0AAV9DKU3</accession>
<dbReference type="AlphaFoldDB" id="A0AAV9DKU3"/>
<dbReference type="Proteomes" id="UP001180020">
    <property type="component" value="Unassembled WGS sequence"/>
</dbReference>